<proteinExistence type="predicted"/>
<dbReference type="Pfam" id="PF02190">
    <property type="entry name" value="LON_substr_bdg"/>
    <property type="match status" value="1"/>
</dbReference>
<dbReference type="AlphaFoldDB" id="A0A9X2BYN5"/>
<organism evidence="2 3">
    <name type="scientific">Scleromatobacter humisilvae</name>
    <dbReference type="NCBI Taxonomy" id="2897159"/>
    <lineage>
        <taxon>Bacteria</taxon>
        <taxon>Pseudomonadati</taxon>
        <taxon>Pseudomonadota</taxon>
        <taxon>Betaproteobacteria</taxon>
        <taxon>Burkholderiales</taxon>
        <taxon>Sphaerotilaceae</taxon>
        <taxon>Scleromatobacter</taxon>
    </lineage>
</organism>
<gene>
    <name evidence="2" type="ORF">LPC04_01570</name>
</gene>
<dbReference type="InterPro" id="IPR046336">
    <property type="entry name" value="Lon_prtase_N_sf"/>
</dbReference>
<dbReference type="EMBL" id="JAJLJH010000001">
    <property type="protein sequence ID" value="MCK9684391.1"/>
    <property type="molecule type" value="Genomic_DNA"/>
</dbReference>
<comment type="caution">
    <text evidence="2">The sequence shown here is derived from an EMBL/GenBank/DDBJ whole genome shotgun (WGS) entry which is preliminary data.</text>
</comment>
<evidence type="ECO:0000313" key="2">
    <source>
        <dbReference type="EMBL" id="MCK9684391.1"/>
    </source>
</evidence>
<dbReference type="SMART" id="SM00464">
    <property type="entry name" value="LON"/>
    <property type="match status" value="1"/>
</dbReference>
<accession>A0A9X2BYN5</accession>
<dbReference type="SUPFAM" id="SSF88697">
    <property type="entry name" value="PUA domain-like"/>
    <property type="match status" value="1"/>
</dbReference>
<sequence length="311" mass="33891">MPVAVDYPMLPLLDMTLFPGSETSLFVGRALSRASVEAAVASNGELVVVRQREFGTLEFTATDLHTVGTLATITSLTRLPDGTLKITVSAHDRVSIDGVRRADHFRVFATTLPTPPCPPARSARLRAALLRRVGTALTSDQLAILRDIPEAGRLVDAVMPLLAAPSARSIHPHHSLHQGLLEKLDGEQRLLKLMKMLPHNRRAEVPHNGDFTQAVPLPGFDPAGEPQARTTADGSLWLVFSAMPPSWFQPTDSSGPLGPCTDLDRLLERATGCPVFWDSMKLLLIDNPKPDTVARIERFLRGVRQSWAATT</sequence>
<protein>
    <submittedName>
        <fullName evidence="2">LON peptidase substrate-binding domain-containing protein</fullName>
    </submittedName>
</protein>
<dbReference type="InterPro" id="IPR003111">
    <property type="entry name" value="Lon_prtase_N"/>
</dbReference>
<dbReference type="RefSeq" id="WP_275680422.1">
    <property type="nucleotide sequence ID" value="NZ_JAJLJH010000001.1"/>
</dbReference>
<feature type="domain" description="Lon N-terminal" evidence="1">
    <location>
        <begin position="7"/>
        <end position="201"/>
    </location>
</feature>
<evidence type="ECO:0000259" key="1">
    <source>
        <dbReference type="PROSITE" id="PS51787"/>
    </source>
</evidence>
<dbReference type="Gene3D" id="2.30.130.40">
    <property type="entry name" value="LON domain-like"/>
    <property type="match status" value="1"/>
</dbReference>
<name>A0A9X2BYN5_9BURK</name>
<dbReference type="Proteomes" id="UP001139353">
    <property type="component" value="Unassembled WGS sequence"/>
</dbReference>
<evidence type="ECO:0000313" key="3">
    <source>
        <dbReference type="Proteomes" id="UP001139353"/>
    </source>
</evidence>
<reference evidence="2" key="1">
    <citation type="submission" date="2021-11" db="EMBL/GenBank/DDBJ databases">
        <title>BS-T2-15 a new species belonging to the Comamonadaceae family isolated from the soil of a French oak forest.</title>
        <authorList>
            <person name="Mieszkin S."/>
            <person name="Alain K."/>
        </authorList>
    </citation>
    <scope>NUCLEOTIDE SEQUENCE</scope>
    <source>
        <strain evidence="2">BS-T2-15</strain>
    </source>
</reference>
<dbReference type="InterPro" id="IPR015947">
    <property type="entry name" value="PUA-like_sf"/>
</dbReference>
<dbReference type="PROSITE" id="PS51787">
    <property type="entry name" value="LON_N"/>
    <property type="match status" value="1"/>
</dbReference>
<keyword evidence="3" id="KW-1185">Reference proteome</keyword>